<dbReference type="AlphaFoldDB" id="B9L6A7"/>
<dbReference type="HOGENOM" id="CLU_456221_0_0_7"/>
<dbReference type="Proteomes" id="UP000000448">
    <property type="component" value="Chromosome"/>
</dbReference>
<dbReference type="OrthoDB" id="6400636at2"/>
<keyword evidence="2" id="KW-1185">Reference proteome</keyword>
<dbReference type="RefSeq" id="WP_015902059.1">
    <property type="nucleotide sequence ID" value="NC_012115.1"/>
</dbReference>
<name>B9L6A7_NAUPA</name>
<dbReference type="STRING" id="598659.NAMH_1505"/>
<dbReference type="KEGG" id="nam:NAMH_1505"/>
<evidence type="ECO:0000313" key="1">
    <source>
        <dbReference type="EMBL" id="ACM93007.1"/>
    </source>
</evidence>
<dbReference type="eggNOG" id="ENOG50344RH">
    <property type="taxonomic scope" value="Bacteria"/>
</dbReference>
<sequence>MSNNIAQEIIKYRNTFNMKKYGLFADYDKFQLENNPAKLKTYLSVISEAVSSFISLNNDIYYINKTTGKLAKMNNKDISNFFEMKDKNVANIVDSSKFATFIKLTKQYKKIKYEVNLFAEKPAVILNEQTEEVIIVRNSLYIKEPEKLDIKEDEKEKIIKDYSKHFESKFEDFLNFIIYTRFFTDRKKSFLNLNAVSNWGKGFLMSIFTELLSVGLTITDEDLKDNKAGGLTEADFLNSIVLFIDEFKKFRNHLFKVTHEYYVEPKFGLKSRVPVFAKILLNADKSESFNYLIDEQISNRVLLMEISHNTKLTDRPLYKQNKYRYRLVIAEYIYNYITSKINYLINLGEEKANMEADKVLSDIYKKYSIKSNYNVEDLIKETIYNFLLKIKKEPEKITGKEVNIKNNIYNIDNAFFITKSVGTIMSILENELDKAEFSKVAYKKGSILQILNKKEKTKRIGGVVKRGIIIDELEINDYLNSLEVSESFEFESLNDFLFRLKHYIQINEADYTITGNVINFYENALINNLDAINESIKNEWNGEVEGFLKEFADNLQIVKPEDWNEKENEYIDREAERLLKEMEEAGMFIEEEGGSDEQ</sequence>
<evidence type="ECO:0000313" key="2">
    <source>
        <dbReference type="Proteomes" id="UP000000448"/>
    </source>
</evidence>
<organism evidence="1 2">
    <name type="scientific">Nautilia profundicola (strain ATCC BAA-1463 / DSM 18972 / AmH)</name>
    <dbReference type="NCBI Taxonomy" id="598659"/>
    <lineage>
        <taxon>Bacteria</taxon>
        <taxon>Pseudomonadati</taxon>
        <taxon>Campylobacterota</taxon>
        <taxon>Epsilonproteobacteria</taxon>
        <taxon>Nautiliales</taxon>
        <taxon>Nautiliaceae</taxon>
        <taxon>Nautilia</taxon>
    </lineage>
</organism>
<dbReference type="EMBL" id="CP001279">
    <property type="protein sequence ID" value="ACM93007.1"/>
    <property type="molecule type" value="Genomic_DNA"/>
</dbReference>
<accession>B9L6A7</accession>
<protein>
    <submittedName>
        <fullName evidence="1">Uncharacterized protein</fullName>
    </submittedName>
</protein>
<gene>
    <name evidence="1" type="ordered locus">NAMH_1505</name>
</gene>
<reference evidence="1 2" key="1">
    <citation type="journal article" date="2009" name="PLoS Genet.">
        <title>Adaptations to submarine hydrothermal environments exemplified by the genome of Nautilia profundicola.</title>
        <authorList>
            <person name="Campbell B.J."/>
            <person name="Smith J.L."/>
            <person name="Hanson T.E."/>
            <person name="Klotz M.G."/>
            <person name="Stein L.Y."/>
            <person name="Lee C.K."/>
            <person name="Wu D."/>
            <person name="Robinson J.M."/>
            <person name="Khouri H.M."/>
            <person name="Eisen J.A."/>
            <person name="Cary S.C."/>
        </authorList>
    </citation>
    <scope>NUCLEOTIDE SEQUENCE [LARGE SCALE GENOMIC DNA]</scope>
    <source>
        <strain evidence="2">ATCC BAA-1463 / DSM 18972 / AmH</strain>
    </source>
</reference>
<proteinExistence type="predicted"/>